<dbReference type="EMBL" id="PZQS01000005">
    <property type="protein sequence ID" value="PVD29598.1"/>
    <property type="molecule type" value="Genomic_DNA"/>
</dbReference>
<feature type="compositionally biased region" description="Basic and acidic residues" evidence="4">
    <location>
        <begin position="130"/>
        <end position="144"/>
    </location>
</feature>
<dbReference type="Pfam" id="PF08242">
    <property type="entry name" value="Methyltransf_12"/>
    <property type="match status" value="1"/>
</dbReference>
<dbReference type="InterPro" id="IPR026113">
    <property type="entry name" value="METTL2/6/8-like"/>
</dbReference>
<evidence type="ECO:0000313" key="6">
    <source>
        <dbReference type="EMBL" id="PVD29598.1"/>
    </source>
</evidence>
<evidence type="ECO:0000256" key="2">
    <source>
        <dbReference type="ARBA" id="ARBA00022603"/>
    </source>
</evidence>
<dbReference type="InterPro" id="IPR013217">
    <property type="entry name" value="Methyltransf_12"/>
</dbReference>
<dbReference type="GO" id="GO:0052735">
    <property type="term" value="F:tRNA (cytidine-3-)-methyltransferase activity"/>
    <property type="evidence" value="ECO:0007669"/>
    <property type="project" value="TreeGrafter"/>
</dbReference>
<dbReference type="AlphaFoldDB" id="A0A2T7P858"/>
<dbReference type="CDD" id="cd02440">
    <property type="entry name" value="AdoMet_MTases"/>
    <property type="match status" value="1"/>
</dbReference>
<organism evidence="6 7">
    <name type="scientific">Pomacea canaliculata</name>
    <name type="common">Golden apple snail</name>
    <dbReference type="NCBI Taxonomy" id="400727"/>
    <lineage>
        <taxon>Eukaryota</taxon>
        <taxon>Metazoa</taxon>
        <taxon>Spiralia</taxon>
        <taxon>Lophotrochozoa</taxon>
        <taxon>Mollusca</taxon>
        <taxon>Gastropoda</taxon>
        <taxon>Caenogastropoda</taxon>
        <taxon>Architaenioglossa</taxon>
        <taxon>Ampullarioidea</taxon>
        <taxon>Ampullariidae</taxon>
        <taxon>Pomacea</taxon>
    </lineage>
</organism>
<evidence type="ECO:0000313" key="7">
    <source>
        <dbReference type="Proteomes" id="UP000245119"/>
    </source>
</evidence>
<dbReference type="Proteomes" id="UP000245119">
    <property type="component" value="Linkage Group LG5"/>
</dbReference>
<dbReference type="OrthoDB" id="417697at2759"/>
<sequence>MEKDDTEKPKPQFGTRFLNRSEKCFSAQYMVEEYENEADMFWDKFYNQHQNRFFKDRHWLFTEFPELYHCLEDTDTNCPETSDAEKGMPIGAGKEENAAANSSSFCGSGEECGKLVACLDGNTGAQQEENLSRSDFKENTKEDSGSMLTEENLPQSSLTDSVELSEMSKMTKKAESKRLFDNNENKQDVNCKISGLVSLHPDVFKENSTSCRFVGEGSTFRLLEVGCGVGNTVFPVLNTNKDAGLMMYCCDFSNTAVQLVKKHPDYDPMRCHAFVWDITDSTAELPFPQESLDVIIMIFVLSAIHPDKMQSAINNLARCLKPGGLLLFRDYGRYDLAQLRFKKGRCLSENFYVRGDGTRVYFFTQEELRCMFQASGLEEKQNLIDRRLQVNRSRQLKMYRVWIQCKYRKPLGIIKEDNQQRTES</sequence>
<evidence type="ECO:0000256" key="3">
    <source>
        <dbReference type="ARBA" id="ARBA00022679"/>
    </source>
</evidence>
<feature type="domain" description="Methyltransferase type 12" evidence="5">
    <location>
        <begin position="223"/>
        <end position="326"/>
    </location>
</feature>
<evidence type="ECO:0000259" key="5">
    <source>
        <dbReference type="Pfam" id="PF08242"/>
    </source>
</evidence>
<dbReference type="GO" id="GO:0032259">
    <property type="term" value="P:methylation"/>
    <property type="evidence" value="ECO:0007669"/>
    <property type="project" value="UniProtKB-KW"/>
</dbReference>
<accession>A0A2T7P858</accession>
<dbReference type="InterPro" id="IPR029063">
    <property type="entry name" value="SAM-dependent_MTases_sf"/>
</dbReference>
<reference evidence="6 7" key="1">
    <citation type="submission" date="2018-04" db="EMBL/GenBank/DDBJ databases">
        <title>The genome of golden apple snail Pomacea canaliculata provides insight into stress tolerance and invasive adaptation.</title>
        <authorList>
            <person name="Liu C."/>
            <person name="Liu B."/>
            <person name="Ren Y."/>
            <person name="Zhang Y."/>
            <person name="Wang H."/>
            <person name="Li S."/>
            <person name="Jiang F."/>
            <person name="Yin L."/>
            <person name="Zhang G."/>
            <person name="Qian W."/>
            <person name="Fan W."/>
        </authorList>
    </citation>
    <scope>NUCLEOTIDE SEQUENCE [LARGE SCALE GENOMIC DNA]</scope>
    <source>
        <strain evidence="6">SZHN2017</strain>
        <tissue evidence="6">Muscle</tissue>
    </source>
</reference>
<feature type="compositionally biased region" description="Polar residues" evidence="4">
    <location>
        <begin position="146"/>
        <end position="162"/>
    </location>
</feature>
<dbReference type="SUPFAM" id="SSF53335">
    <property type="entry name" value="S-adenosyl-L-methionine-dependent methyltransferases"/>
    <property type="match status" value="1"/>
</dbReference>
<dbReference type="STRING" id="400727.A0A2T7P858"/>
<dbReference type="FunFam" id="3.40.50.150:FF:000298">
    <property type="entry name" value="Methyltransferase-like protein"/>
    <property type="match status" value="1"/>
</dbReference>
<feature type="region of interest" description="Disordered" evidence="4">
    <location>
        <begin position="127"/>
        <end position="168"/>
    </location>
</feature>
<dbReference type="PANTHER" id="PTHR22809">
    <property type="entry name" value="METHYLTRANSFERASE-RELATED"/>
    <property type="match status" value="1"/>
</dbReference>
<dbReference type="PANTHER" id="PTHR22809:SF11">
    <property type="entry name" value="TRNA N(3)-METHYLCYTIDINE METHYLTRANSFERASE METTL2"/>
    <property type="match status" value="1"/>
</dbReference>
<comment type="similarity">
    <text evidence="1">Belongs to the methyltransferase superfamily. METL family.</text>
</comment>
<proteinExistence type="inferred from homology"/>
<keyword evidence="2" id="KW-0489">Methyltransferase</keyword>
<gene>
    <name evidence="6" type="ORF">C0Q70_08853</name>
</gene>
<name>A0A2T7P858_POMCA</name>
<keyword evidence="7" id="KW-1185">Reference proteome</keyword>
<evidence type="ECO:0000256" key="4">
    <source>
        <dbReference type="SAM" id="MobiDB-lite"/>
    </source>
</evidence>
<comment type="caution">
    <text evidence="6">The sequence shown here is derived from an EMBL/GenBank/DDBJ whole genome shotgun (WGS) entry which is preliminary data.</text>
</comment>
<protein>
    <recommendedName>
        <fullName evidence="5">Methyltransferase type 12 domain-containing protein</fullName>
    </recommendedName>
</protein>
<dbReference type="Gene3D" id="3.40.50.150">
    <property type="entry name" value="Vaccinia Virus protein VP39"/>
    <property type="match status" value="1"/>
</dbReference>
<keyword evidence="3" id="KW-0808">Transferase</keyword>
<evidence type="ECO:0000256" key="1">
    <source>
        <dbReference type="ARBA" id="ARBA00009725"/>
    </source>
</evidence>